<dbReference type="Pfam" id="PF00535">
    <property type="entry name" value="Glycos_transf_2"/>
    <property type="match status" value="1"/>
</dbReference>
<dbReference type="InterPro" id="IPR029044">
    <property type="entry name" value="Nucleotide-diphossugar_trans"/>
</dbReference>
<dbReference type="CDD" id="cd00761">
    <property type="entry name" value="Glyco_tranf_GTA_type"/>
    <property type="match status" value="1"/>
</dbReference>
<dbReference type="Gene3D" id="3.90.550.10">
    <property type="entry name" value="Spore Coat Polysaccharide Biosynthesis Protein SpsA, Chain A"/>
    <property type="match status" value="1"/>
</dbReference>
<dbReference type="PANTHER" id="PTHR43685:SF2">
    <property type="entry name" value="GLYCOSYLTRANSFERASE 2-LIKE DOMAIN-CONTAINING PROTEIN"/>
    <property type="match status" value="1"/>
</dbReference>
<dbReference type="EMBL" id="JBBEGM010000011">
    <property type="protein sequence ID" value="MEJ2864290.1"/>
    <property type="molecule type" value="Genomic_DNA"/>
</dbReference>
<protein>
    <submittedName>
        <fullName evidence="2">Glycosyltransferase family 2 protein</fullName>
        <ecNumber evidence="2">2.4.-.-</ecNumber>
    </submittedName>
</protein>
<comment type="caution">
    <text evidence="2">The sequence shown here is derived from an EMBL/GenBank/DDBJ whole genome shotgun (WGS) entry which is preliminary data.</text>
</comment>
<dbReference type="InterPro" id="IPR001173">
    <property type="entry name" value="Glyco_trans_2-like"/>
</dbReference>
<dbReference type="Proteomes" id="UP001369736">
    <property type="component" value="Unassembled WGS sequence"/>
</dbReference>
<accession>A0ABU8MAB7</accession>
<keyword evidence="3" id="KW-1185">Reference proteome</keyword>
<dbReference type="RefSeq" id="WP_337705654.1">
    <property type="nucleotide sequence ID" value="NZ_JBBEGM010000011.1"/>
</dbReference>
<dbReference type="InterPro" id="IPR050834">
    <property type="entry name" value="Glycosyltransf_2"/>
</dbReference>
<dbReference type="PANTHER" id="PTHR43685">
    <property type="entry name" value="GLYCOSYLTRANSFERASE"/>
    <property type="match status" value="1"/>
</dbReference>
<organism evidence="2 3">
    <name type="scientific">Actinomycetospora flava</name>
    <dbReference type="NCBI Taxonomy" id="3129232"/>
    <lineage>
        <taxon>Bacteria</taxon>
        <taxon>Bacillati</taxon>
        <taxon>Actinomycetota</taxon>
        <taxon>Actinomycetes</taxon>
        <taxon>Pseudonocardiales</taxon>
        <taxon>Pseudonocardiaceae</taxon>
        <taxon>Actinomycetospora</taxon>
    </lineage>
</organism>
<keyword evidence="2" id="KW-0808">Transferase</keyword>
<proteinExistence type="predicted"/>
<evidence type="ECO:0000313" key="2">
    <source>
        <dbReference type="EMBL" id="MEJ2864290.1"/>
    </source>
</evidence>
<feature type="domain" description="Glycosyltransferase 2-like" evidence="1">
    <location>
        <begin position="7"/>
        <end position="172"/>
    </location>
</feature>
<dbReference type="SUPFAM" id="SSF53448">
    <property type="entry name" value="Nucleotide-diphospho-sugar transferases"/>
    <property type="match status" value="1"/>
</dbReference>
<keyword evidence="2" id="KW-0328">Glycosyltransferase</keyword>
<name>A0ABU8MAB7_9PSEU</name>
<evidence type="ECO:0000313" key="3">
    <source>
        <dbReference type="Proteomes" id="UP001369736"/>
    </source>
</evidence>
<dbReference type="EC" id="2.4.-.-" evidence="2"/>
<sequence>MTPPTVTVVVPVHGAAEHIVRCLTSLARQDRGPDQVVLVDDRGPDDSIPRAVAAAGVLDLDVTVVTHPENRGLGAARNTGLAATTGDAVLFLDADDELRPDGLALLADALRRHDADFAASRTVTIRPDGTELAEVERPYRREVVPGRAYARGLLRDRHRAYAGNKLFRRAALPAEMWDVGRAYEDFAPVLYAARRAARVALVDTPVYRYTVHPTSISRRWGRHTTDLLAVGDDVRRALAGPSRDRTWRRDAAVYGVLNVALPVANMALRARAADPAASGVEDAVTAARRQVGPYALGALALEGRLRPAAAAAVLRLSPAAYARVLAVR</sequence>
<evidence type="ECO:0000259" key="1">
    <source>
        <dbReference type="Pfam" id="PF00535"/>
    </source>
</evidence>
<reference evidence="2 3" key="1">
    <citation type="submission" date="2024-03" db="EMBL/GenBank/DDBJ databases">
        <title>Actinomycetospora sp. OC33-EN07, a novel actinomycete isolated from wild orchid (Aerides multiflora).</title>
        <authorList>
            <person name="Suriyachadkun C."/>
        </authorList>
    </citation>
    <scope>NUCLEOTIDE SEQUENCE [LARGE SCALE GENOMIC DNA]</scope>
    <source>
        <strain evidence="2 3">OC33-EN07</strain>
    </source>
</reference>
<dbReference type="GO" id="GO:0016757">
    <property type="term" value="F:glycosyltransferase activity"/>
    <property type="evidence" value="ECO:0007669"/>
    <property type="project" value="UniProtKB-KW"/>
</dbReference>
<gene>
    <name evidence="2" type="ORF">WCD58_24245</name>
</gene>